<evidence type="ECO:0000313" key="2">
    <source>
        <dbReference type="Proteomes" id="UP000006251"/>
    </source>
</evidence>
<gene>
    <name evidence="1" type="ORF">GPAL_2064</name>
</gene>
<dbReference type="AlphaFoldDB" id="K7A079"/>
<dbReference type="Proteomes" id="UP000006251">
    <property type="component" value="Unassembled WGS sequence"/>
</dbReference>
<sequence length="238" mass="26419">MKITDEKLSAFLDAELAPNDMDIIRKALEVDDALVMRLAELSQVDQWVVENAEQIDATPMPEKLVELAQQIDKGQKQNNIVQLSNWKLVKTNINTSMSIAASVVLAIIVGVSTINYQAAPTISNQIAKVLDSSISGQTSLIAENTSVKAQLSFANKEGDLCRQYLLLEEEANSTNIACKENKRWRLRASIQENEINTQRYQAASKEQSLETVIDVMIAGAPLNTEQEQSAISKQWQSR</sequence>
<evidence type="ECO:0000313" key="1">
    <source>
        <dbReference type="EMBL" id="GAC28925.1"/>
    </source>
</evidence>
<dbReference type="EMBL" id="BAEQ01000036">
    <property type="protein sequence ID" value="GAC28925.1"/>
    <property type="molecule type" value="Genomic_DNA"/>
</dbReference>
<keyword evidence="2" id="KW-1185">Reference proteome</keyword>
<evidence type="ECO:0008006" key="3">
    <source>
        <dbReference type="Google" id="ProtNLM"/>
    </source>
</evidence>
<reference evidence="2" key="1">
    <citation type="journal article" date="2014" name="Environ. Microbiol.">
        <title>Comparative genomics of the marine bacterial genus Glaciecola reveals the high degree of genomic diversity and genomic characteristic for cold adaptation.</title>
        <authorList>
            <person name="Qin Q.L."/>
            <person name="Xie B.B."/>
            <person name="Yu Y."/>
            <person name="Shu Y.L."/>
            <person name="Rong J.C."/>
            <person name="Zhang Y.J."/>
            <person name="Zhao D.L."/>
            <person name="Chen X.L."/>
            <person name="Zhang X.Y."/>
            <person name="Chen B."/>
            <person name="Zhou B.C."/>
            <person name="Zhang Y.Z."/>
        </authorList>
    </citation>
    <scope>NUCLEOTIDE SEQUENCE [LARGE SCALE GENOMIC DNA]</scope>
    <source>
        <strain evidence="2">ACAM 615</strain>
    </source>
</reference>
<accession>K7A079</accession>
<dbReference type="STRING" id="1121922.GCA_000428905_02433"/>
<dbReference type="RefSeq" id="WP_006011374.1">
    <property type="nucleotide sequence ID" value="NZ_AUAV01000012.1"/>
</dbReference>
<comment type="caution">
    <text evidence="1">The sequence shown here is derived from an EMBL/GenBank/DDBJ whole genome shotgun (WGS) entry which is preliminary data.</text>
</comment>
<name>K7A079_9ALTE</name>
<dbReference type="OrthoDB" id="5588054at2"/>
<organism evidence="1 2">
    <name type="scientific">Brumicola pallidula DSM 14239 = ACAM 615</name>
    <dbReference type="NCBI Taxonomy" id="1121922"/>
    <lineage>
        <taxon>Bacteria</taxon>
        <taxon>Pseudomonadati</taxon>
        <taxon>Pseudomonadota</taxon>
        <taxon>Gammaproteobacteria</taxon>
        <taxon>Alteromonadales</taxon>
        <taxon>Alteromonadaceae</taxon>
        <taxon>Brumicola</taxon>
    </lineage>
</organism>
<proteinExistence type="predicted"/>
<protein>
    <recommendedName>
        <fullName evidence="3">Anti sigma-E protein RseA N-terminal domain-containing protein</fullName>
    </recommendedName>
</protein>